<comment type="caution">
    <text evidence="4">The sequence shown here is derived from an EMBL/GenBank/DDBJ whole genome shotgun (WGS) entry which is preliminary data.</text>
</comment>
<sequence length="321" mass="35689">MLTVNTPPAWRTPRMPPVPRLLQRLFDSVPLVTYEANELPARAQVSSDAELPTLYVFASEEDARLGAPSFNPSCLKWQTFLKISNLKFTLRPSTNHASPTGSLPFLLPPPPSSPSAKRNPIPASKLYDYALTTNNNSTKSVHPVPSLRQEAYQSLIDLPLRNAFLYTLYLSPEHTALLDRLYIQPASSSDLVQLALRHQLIRAAEAEILKSTHATSGGAAFAGGVVDSDAIYREARDALEALASLLAQSETGWFFNEKEPGLFDASVFGYTYLIGEFFDHHDEGDRSLGRMVRQTGNRGLVRHRDKLFGMLWPDLLVGRRK</sequence>
<reference evidence="4" key="2">
    <citation type="submission" date="2023-06" db="EMBL/GenBank/DDBJ databases">
        <authorList>
            <consortium name="Lawrence Berkeley National Laboratory"/>
            <person name="Haridas S."/>
            <person name="Hensen N."/>
            <person name="Bonometti L."/>
            <person name="Westerberg I."/>
            <person name="Brannstrom I.O."/>
            <person name="Guillou S."/>
            <person name="Cros-Aarteil S."/>
            <person name="Calhoun S."/>
            <person name="Kuo A."/>
            <person name="Mondo S."/>
            <person name="Pangilinan J."/>
            <person name="Riley R."/>
            <person name="Labutti K."/>
            <person name="Andreopoulos B."/>
            <person name="Lipzen A."/>
            <person name="Chen C."/>
            <person name="Yanf M."/>
            <person name="Daum C."/>
            <person name="Ng V."/>
            <person name="Clum A."/>
            <person name="Steindorff A."/>
            <person name="Ohm R."/>
            <person name="Martin F."/>
            <person name="Silar P."/>
            <person name="Natvig D."/>
            <person name="Lalanne C."/>
            <person name="Gautier V."/>
            <person name="Ament-Velasquez S.L."/>
            <person name="Kruys A."/>
            <person name="Hutchinson M.I."/>
            <person name="Powell A.J."/>
            <person name="Barry K."/>
            <person name="Miller A.N."/>
            <person name="Grigoriev I.V."/>
            <person name="Debuchy R."/>
            <person name="Gladieux P."/>
            <person name="Thoren M.H."/>
            <person name="Johannesson H."/>
        </authorList>
    </citation>
    <scope>NUCLEOTIDE SEQUENCE</scope>
    <source>
        <strain evidence="4">CBS 118394</strain>
    </source>
</reference>
<evidence type="ECO:0000256" key="1">
    <source>
        <dbReference type="SAM" id="MobiDB-lite"/>
    </source>
</evidence>
<protein>
    <recommendedName>
        <fullName evidence="6">Mitochondrial outer membrane protein</fullName>
    </recommendedName>
</protein>
<dbReference type="Pfam" id="PF17171">
    <property type="entry name" value="GST_C_6"/>
    <property type="match status" value="1"/>
</dbReference>
<dbReference type="InterPro" id="IPR033468">
    <property type="entry name" value="Metaxin_GST"/>
</dbReference>
<dbReference type="GO" id="GO:0001401">
    <property type="term" value="C:SAM complex"/>
    <property type="evidence" value="ECO:0007669"/>
    <property type="project" value="TreeGrafter"/>
</dbReference>
<dbReference type="GO" id="GO:0007005">
    <property type="term" value="P:mitochondrion organization"/>
    <property type="evidence" value="ECO:0007669"/>
    <property type="project" value="TreeGrafter"/>
</dbReference>
<feature type="domain" description="Thioredoxin-like fold" evidence="3">
    <location>
        <begin position="72"/>
        <end position="173"/>
    </location>
</feature>
<evidence type="ECO:0000259" key="3">
    <source>
        <dbReference type="Pfam" id="PF17172"/>
    </source>
</evidence>
<dbReference type="AlphaFoldDB" id="A0AAE0IHP5"/>
<evidence type="ECO:0000313" key="5">
    <source>
        <dbReference type="Proteomes" id="UP001283341"/>
    </source>
</evidence>
<dbReference type="Proteomes" id="UP001283341">
    <property type="component" value="Unassembled WGS sequence"/>
</dbReference>
<dbReference type="PANTHER" id="PTHR12289:SF44">
    <property type="entry name" value="OUTER MEMBRANE PROTEIN (SAM35), PUTATIVE (AFU_ORTHOLOGUE AFUA_1G13180)-RELATED"/>
    <property type="match status" value="1"/>
</dbReference>
<dbReference type="Pfam" id="PF17172">
    <property type="entry name" value="GST_N_4"/>
    <property type="match status" value="1"/>
</dbReference>
<evidence type="ECO:0008006" key="6">
    <source>
        <dbReference type="Google" id="ProtNLM"/>
    </source>
</evidence>
<evidence type="ECO:0000259" key="2">
    <source>
        <dbReference type="Pfam" id="PF17171"/>
    </source>
</evidence>
<dbReference type="InterPro" id="IPR050931">
    <property type="entry name" value="Mito_Protein_Transport_Metaxin"/>
</dbReference>
<evidence type="ECO:0000313" key="4">
    <source>
        <dbReference type="EMBL" id="KAK3325267.1"/>
    </source>
</evidence>
<gene>
    <name evidence="4" type="ORF">B0H66DRAFT_116440</name>
</gene>
<feature type="region of interest" description="Disordered" evidence="1">
    <location>
        <begin position="97"/>
        <end position="120"/>
    </location>
</feature>
<dbReference type="PANTHER" id="PTHR12289">
    <property type="entry name" value="METAXIN RELATED"/>
    <property type="match status" value="1"/>
</dbReference>
<feature type="domain" description="Metaxin glutathione S-transferase" evidence="2">
    <location>
        <begin position="235"/>
        <end position="305"/>
    </location>
</feature>
<organism evidence="4 5">
    <name type="scientific">Apodospora peruviana</name>
    <dbReference type="NCBI Taxonomy" id="516989"/>
    <lineage>
        <taxon>Eukaryota</taxon>
        <taxon>Fungi</taxon>
        <taxon>Dikarya</taxon>
        <taxon>Ascomycota</taxon>
        <taxon>Pezizomycotina</taxon>
        <taxon>Sordariomycetes</taxon>
        <taxon>Sordariomycetidae</taxon>
        <taxon>Sordariales</taxon>
        <taxon>Lasiosphaeriaceae</taxon>
        <taxon>Apodospora</taxon>
    </lineage>
</organism>
<accession>A0AAE0IHP5</accession>
<reference evidence="4" key="1">
    <citation type="journal article" date="2023" name="Mol. Phylogenet. Evol.">
        <title>Genome-scale phylogeny and comparative genomics of the fungal order Sordariales.</title>
        <authorList>
            <person name="Hensen N."/>
            <person name="Bonometti L."/>
            <person name="Westerberg I."/>
            <person name="Brannstrom I.O."/>
            <person name="Guillou S."/>
            <person name="Cros-Aarteil S."/>
            <person name="Calhoun S."/>
            <person name="Haridas S."/>
            <person name="Kuo A."/>
            <person name="Mondo S."/>
            <person name="Pangilinan J."/>
            <person name="Riley R."/>
            <person name="LaButti K."/>
            <person name="Andreopoulos B."/>
            <person name="Lipzen A."/>
            <person name="Chen C."/>
            <person name="Yan M."/>
            <person name="Daum C."/>
            <person name="Ng V."/>
            <person name="Clum A."/>
            <person name="Steindorff A."/>
            <person name="Ohm R.A."/>
            <person name="Martin F."/>
            <person name="Silar P."/>
            <person name="Natvig D.O."/>
            <person name="Lalanne C."/>
            <person name="Gautier V."/>
            <person name="Ament-Velasquez S.L."/>
            <person name="Kruys A."/>
            <person name="Hutchinson M.I."/>
            <person name="Powell A.J."/>
            <person name="Barry K."/>
            <person name="Miller A.N."/>
            <person name="Grigoriev I.V."/>
            <person name="Debuchy R."/>
            <person name="Gladieux P."/>
            <person name="Hiltunen Thoren M."/>
            <person name="Johannesson H."/>
        </authorList>
    </citation>
    <scope>NUCLEOTIDE SEQUENCE</scope>
    <source>
        <strain evidence="4">CBS 118394</strain>
    </source>
</reference>
<dbReference type="InterPro" id="IPR012336">
    <property type="entry name" value="Thioredoxin-like_fold"/>
</dbReference>
<proteinExistence type="predicted"/>
<dbReference type="EMBL" id="JAUEDM010000002">
    <property type="protein sequence ID" value="KAK3325267.1"/>
    <property type="molecule type" value="Genomic_DNA"/>
</dbReference>
<keyword evidence="5" id="KW-1185">Reference proteome</keyword>
<name>A0AAE0IHP5_9PEZI</name>